<organism evidence="3 4">
    <name type="scientific">Intoshia linei</name>
    <dbReference type="NCBI Taxonomy" id="1819745"/>
    <lineage>
        <taxon>Eukaryota</taxon>
        <taxon>Metazoa</taxon>
        <taxon>Spiralia</taxon>
        <taxon>Lophotrochozoa</taxon>
        <taxon>Mesozoa</taxon>
        <taxon>Orthonectida</taxon>
        <taxon>Rhopaluridae</taxon>
        <taxon>Intoshia</taxon>
    </lineage>
</organism>
<gene>
    <name evidence="3" type="ORF">A3Q56_04414</name>
</gene>
<sequence>MSFPPPNHGYPVNQNFINHQFIPPPQLGYPINYRPMMPAMPMPPMNQTILPHMMPRLPVQEAQPVMIPIINPNTPKSTIFVGNISKYTTDSMVREILSVFGMNSWNLVSVATDNNKGFGFCEYHEPKSSFRALKLLNGYKIADKKLLVKIDQNTQDTIDDFKKKEEESGNNYLSYEQTDEAVLQRVKHIIHKYKPQIEAKIKG</sequence>
<dbReference type="GO" id="GO:0003729">
    <property type="term" value="F:mRNA binding"/>
    <property type="evidence" value="ECO:0007669"/>
    <property type="project" value="TreeGrafter"/>
</dbReference>
<keyword evidence="4" id="KW-1185">Reference proteome</keyword>
<dbReference type="InterPro" id="IPR034268">
    <property type="entry name" value="RBM25_RRM"/>
</dbReference>
<dbReference type="InterPro" id="IPR052768">
    <property type="entry name" value="RBM25"/>
</dbReference>
<dbReference type="PANTHER" id="PTHR18806:SF4">
    <property type="entry name" value="RNA-BINDING PROTEIN 25"/>
    <property type="match status" value="1"/>
</dbReference>
<dbReference type="PROSITE" id="PS50102">
    <property type="entry name" value="RRM"/>
    <property type="match status" value="1"/>
</dbReference>
<feature type="domain" description="RRM" evidence="2">
    <location>
        <begin position="77"/>
        <end position="153"/>
    </location>
</feature>
<evidence type="ECO:0000256" key="1">
    <source>
        <dbReference type="PROSITE-ProRule" id="PRU00176"/>
    </source>
</evidence>
<dbReference type="PANTHER" id="PTHR18806">
    <property type="entry name" value="RBM25 PROTEIN"/>
    <property type="match status" value="1"/>
</dbReference>
<dbReference type="Pfam" id="PF00076">
    <property type="entry name" value="RRM_1"/>
    <property type="match status" value="1"/>
</dbReference>
<dbReference type="OrthoDB" id="6277011at2759"/>
<dbReference type="Gene3D" id="3.30.70.330">
    <property type="match status" value="1"/>
</dbReference>
<dbReference type="SUPFAM" id="SSF54928">
    <property type="entry name" value="RNA-binding domain, RBD"/>
    <property type="match status" value="1"/>
</dbReference>
<evidence type="ECO:0000313" key="3">
    <source>
        <dbReference type="EMBL" id="OAF67848.1"/>
    </source>
</evidence>
<keyword evidence="1" id="KW-0694">RNA-binding</keyword>
<dbReference type="InterPro" id="IPR000504">
    <property type="entry name" value="RRM_dom"/>
</dbReference>
<feature type="non-terminal residue" evidence="3">
    <location>
        <position position="203"/>
    </location>
</feature>
<dbReference type="CDD" id="cd12446">
    <property type="entry name" value="RRM_RBM25"/>
    <property type="match status" value="1"/>
</dbReference>
<dbReference type="InterPro" id="IPR012677">
    <property type="entry name" value="Nucleotide-bd_a/b_plait_sf"/>
</dbReference>
<evidence type="ECO:0000313" key="4">
    <source>
        <dbReference type="Proteomes" id="UP000078046"/>
    </source>
</evidence>
<name>A0A177B0Q2_9BILA</name>
<proteinExistence type="predicted"/>
<dbReference type="EMBL" id="LWCA01000560">
    <property type="protein sequence ID" value="OAF67848.1"/>
    <property type="molecule type" value="Genomic_DNA"/>
</dbReference>
<dbReference type="Proteomes" id="UP000078046">
    <property type="component" value="Unassembled WGS sequence"/>
</dbReference>
<dbReference type="InterPro" id="IPR035979">
    <property type="entry name" value="RBD_domain_sf"/>
</dbReference>
<reference evidence="3 4" key="1">
    <citation type="submission" date="2016-04" db="EMBL/GenBank/DDBJ databases">
        <title>The genome of Intoshia linei affirms orthonectids as highly simplified spiralians.</title>
        <authorList>
            <person name="Mikhailov K.V."/>
            <person name="Slusarev G.S."/>
            <person name="Nikitin M.A."/>
            <person name="Logacheva M.D."/>
            <person name="Penin A."/>
            <person name="Aleoshin V."/>
            <person name="Panchin Y.V."/>
        </authorList>
    </citation>
    <scope>NUCLEOTIDE SEQUENCE [LARGE SCALE GENOMIC DNA]</scope>
    <source>
        <strain evidence="3">Intl2013</strain>
        <tissue evidence="3">Whole animal</tissue>
    </source>
</reference>
<dbReference type="GO" id="GO:0005681">
    <property type="term" value="C:spliceosomal complex"/>
    <property type="evidence" value="ECO:0007669"/>
    <property type="project" value="TreeGrafter"/>
</dbReference>
<dbReference type="AlphaFoldDB" id="A0A177B0Q2"/>
<accession>A0A177B0Q2</accession>
<protein>
    <recommendedName>
        <fullName evidence="2">RRM domain-containing protein</fullName>
    </recommendedName>
</protein>
<comment type="caution">
    <text evidence="3">The sequence shown here is derived from an EMBL/GenBank/DDBJ whole genome shotgun (WGS) entry which is preliminary data.</text>
</comment>
<evidence type="ECO:0000259" key="2">
    <source>
        <dbReference type="PROSITE" id="PS50102"/>
    </source>
</evidence>
<dbReference type="SMART" id="SM00360">
    <property type="entry name" value="RRM"/>
    <property type="match status" value="1"/>
</dbReference>